<accession>A0AA38KY32</accession>
<dbReference type="AlphaFoldDB" id="A0AA38KY32"/>
<organism evidence="2 3">
    <name type="scientific">Taxus chinensis</name>
    <name type="common">Chinese yew</name>
    <name type="synonym">Taxus wallichiana var. chinensis</name>
    <dbReference type="NCBI Taxonomy" id="29808"/>
    <lineage>
        <taxon>Eukaryota</taxon>
        <taxon>Viridiplantae</taxon>
        <taxon>Streptophyta</taxon>
        <taxon>Embryophyta</taxon>
        <taxon>Tracheophyta</taxon>
        <taxon>Spermatophyta</taxon>
        <taxon>Pinopsida</taxon>
        <taxon>Pinidae</taxon>
        <taxon>Conifers II</taxon>
        <taxon>Cupressales</taxon>
        <taxon>Taxaceae</taxon>
        <taxon>Taxus</taxon>
    </lineage>
</organism>
<gene>
    <name evidence="2" type="ORF">KI387_037922</name>
</gene>
<keyword evidence="3" id="KW-1185">Reference proteome</keyword>
<reference evidence="2 3" key="1">
    <citation type="journal article" date="2021" name="Nat. Plants">
        <title>The Taxus genome provides insights into paclitaxel biosynthesis.</title>
        <authorList>
            <person name="Xiong X."/>
            <person name="Gou J."/>
            <person name="Liao Q."/>
            <person name="Li Y."/>
            <person name="Zhou Q."/>
            <person name="Bi G."/>
            <person name="Li C."/>
            <person name="Du R."/>
            <person name="Wang X."/>
            <person name="Sun T."/>
            <person name="Guo L."/>
            <person name="Liang H."/>
            <person name="Lu P."/>
            <person name="Wu Y."/>
            <person name="Zhang Z."/>
            <person name="Ro D.K."/>
            <person name="Shang Y."/>
            <person name="Huang S."/>
            <person name="Yan J."/>
        </authorList>
    </citation>
    <scope>NUCLEOTIDE SEQUENCE [LARGE SCALE GENOMIC DNA]</scope>
    <source>
        <strain evidence="2">Ta-2019</strain>
    </source>
</reference>
<feature type="non-terminal residue" evidence="2">
    <location>
        <position position="1"/>
    </location>
</feature>
<feature type="region of interest" description="Disordered" evidence="1">
    <location>
        <begin position="1"/>
        <end position="30"/>
    </location>
</feature>
<feature type="non-terminal residue" evidence="2">
    <location>
        <position position="63"/>
    </location>
</feature>
<dbReference type="EMBL" id="JAHRHJ020000007">
    <property type="protein sequence ID" value="KAH9310011.1"/>
    <property type="molecule type" value="Genomic_DNA"/>
</dbReference>
<protein>
    <submittedName>
        <fullName evidence="2">Uncharacterized protein</fullName>
    </submittedName>
</protein>
<dbReference type="Proteomes" id="UP000824469">
    <property type="component" value="Unassembled WGS sequence"/>
</dbReference>
<evidence type="ECO:0000313" key="3">
    <source>
        <dbReference type="Proteomes" id="UP000824469"/>
    </source>
</evidence>
<sequence>GGDDGCSTVGGGDEQASPMGQRGIIDDDSLGGEAIGEVVLMLTEGSFTGEGGDEGYSSVGGGI</sequence>
<proteinExistence type="predicted"/>
<name>A0AA38KY32_TAXCH</name>
<evidence type="ECO:0000256" key="1">
    <source>
        <dbReference type="SAM" id="MobiDB-lite"/>
    </source>
</evidence>
<evidence type="ECO:0000313" key="2">
    <source>
        <dbReference type="EMBL" id="KAH9310011.1"/>
    </source>
</evidence>
<comment type="caution">
    <text evidence="2">The sequence shown here is derived from an EMBL/GenBank/DDBJ whole genome shotgun (WGS) entry which is preliminary data.</text>
</comment>